<gene>
    <name evidence="1" type="ORF">P7D78_18660</name>
</gene>
<dbReference type="EMBL" id="JARPXM010000028">
    <property type="protein sequence ID" value="MDT2540129.1"/>
    <property type="molecule type" value="Genomic_DNA"/>
</dbReference>
<proteinExistence type="predicted"/>
<dbReference type="AlphaFoldDB" id="A0AAW8T1Z8"/>
<dbReference type="RefSeq" id="WP_028020827.1">
    <property type="nucleotide sequence ID" value="NZ_CABLCA010000088.1"/>
</dbReference>
<evidence type="ECO:0000313" key="1">
    <source>
        <dbReference type="EMBL" id="MDT2540129.1"/>
    </source>
</evidence>
<accession>A0AAW8T1Z8</accession>
<dbReference type="Proteomes" id="UP001249240">
    <property type="component" value="Unassembled WGS sequence"/>
</dbReference>
<protein>
    <submittedName>
        <fullName evidence="1">Uncharacterized protein</fullName>
    </submittedName>
</protein>
<reference evidence="1" key="1">
    <citation type="submission" date="2023-03" db="EMBL/GenBank/DDBJ databases">
        <authorList>
            <person name="Shen W."/>
            <person name="Cai J."/>
        </authorList>
    </citation>
    <scope>NUCLEOTIDE SEQUENCE</scope>
    <source>
        <strain evidence="1">B646-2</strain>
    </source>
</reference>
<sequence>MKDRIIAAISSKLKQIYSEGTIYLDSVMQSTKDFYFVLSVMEAGTENVGIDVQNMAFLVDIALVDNKKDDELINRLVSRCGTFFNVLEIEGNTIFPEDYLPDKVDGVQHIRFTVAFPQYIEWSEE</sequence>
<evidence type="ECO:0000313" key="2">
    <source>
        <dbReference type="Proteomes" id="UP001249240"/>
    </source>
</evidence>
<dbReference type="InterPro" id="IPR049254">
    <property type="entry name" value="Phage_tail_terminator"/>
</dbReference>
<comment type="caution">
    <text evidence="1">The sequence shown here is derived from an EMBL/GenBank/DDBJ whole genome shotgun (WGS) entry which is preliminary data.</text>
</comment>
<name>A0AAW8T1Z8_9ENTE</name>
<organism evidence="1 2">
    <name type="scientific">Enterococcus raffinosus</name>
    <dbReference type="NCBI Taxonomy" id="71452"/>
    <lineage>
        <taxon>Bacteria</taxon>
        <taxon>Bacillati</taxon>
        <taxon>Bacillota</taxon>
        <taxon>Bacilli</taxon>
        <taxon>Lactobacillales</taxon>
        <taxon>Enterococcaceae</taxon>
        <taxon>Enterococcus</taxon>
    </lineage>
</organism>
<dbReference type="Pfam" id="PF20765">
    <property type="entry name" value="Phage_tail_terminator_8"/>
    <property type="match status" value="1"/>
</dbReference>